<sequence length="156" mass="17370">MSSLPPLCIRPVRRSDRAAWQPLWDGYNAFYGRAGETALPAAITEATWSRFFDPYEPVHALVAEAADGALLGLVHYLFHRSTTRIEPTCYLQDLFTAPDARGRGVGRALIEGVYVAVRDAGGRRVYWQTHTTNAAGRALYEQVARHEGFIIYGTEV</sequence>
<accession>A0A254N337</accession>
<name>A0A254N337_9BURK</name>
<evidence type="ECO:0000259" key="3">
    <source>
        <dbReference type="PROSITE" id="PS51186"/>
    </source>
</evidence>
<dbReference type="InterPro" id="IPR000182">
    <property type="entry name" value="GNAT_dom"/>
</dbReference>
<dbReference type="SUPFAM" id="SSF55729">
    <property type="entry name" value="Acyl-CoA N-acyltransferases (Nat)"/>
    <property type="match status" value="1"/>
</dbReference>
<organism evidence="4 5">
    <name type="scientific">Roseateles puraquae</name>
    <dbReference type="NCBI Taxonomy" id="431059"/>
    <lineage>
        <taxon>Bacteria</taxon>
        <taxon>Pseudomonadati</taxon>
        <taxon>Pseudomonadota</taxon>
        <taxon>Betaproteobacteria</taxon>
        <taxon>Burkholderiales</taxon>
        <taxon>Sphaerotilaceae</taxon>
        <taxon>Roseateles</taxon>
    </lineage>
</organism>
<dbReference type="Pfam" id="PF00583">
    <property type="entry name" value="Acetyltransf_1"/>
    <property type="match status" value="1"/>
</dbReference>
<dbReference type="Gene3D" id="3.40.630.30">
    <property type="match status" value="1"/>
</dbReference>
<evidence type="ECO:0000256" key="2">
    <source>
        <dbReference type="ARBA" id="ARBA00023315"/>
    </source>
</evidence>
<dbReference type="GO" id="GO:0016747">
    <property type="term" value="F:acyltransferase activity, transferring groups other than amino-acyl groups"/>
    <property type="evidence" value="ECO:0007669"/>
    <property type="project" value="InterPro"/>
</dbReference>
<reference evidence="4 5" key="1">
    <citation type="journal article" date="2007" name="Int. J. Syst. Evol. Microbiol.">
        <title>Description of Pelomonas aquatica sp. nov. and Pelomonas puraquae sp. nov., isolated from industrial and haemodialysis water.</title>
        <authorList>
            <person name="Gomila M."/>
            <person name="Bowien B."/>
            <person name="Falsen E."/>
            <person name="Moore E.R."/>
            <person name="Lalucat J."/>
        </authorList>
    </citation>
    <scope>NUCLEOTIDE SEQUENCE [LARGE SCALE GENOMIC DNA]</scope>
    <source>
        <strain evidence="4 5">CCUG 52769</strain>
    </source>
</reference>
<evidence type="ECO:0000313" key="4">
    <source>
        <dbReference type="EMBL" id="OWR02561.1"/>
    </source>
</evidence>
<dbReference type="InterPro" id="IPR016181">
    <property type="entry name" value="Acyl_CoA_acyltransferase"/>
</dbReference>
<gene>
    <name evidence="4" type="ORF">CDO81_19110</name>
</gene>
<dbReference type="EMBL" id="NISI01000008">
    <property type="protein sequence ID" value="OWR02561.1"/>
    <property type="molecule type" value="Genomic_DNA"/>
</dbReference>
<evidence type="ECO:0000256" key="1">
    <source>
        <dbReference type="ARBA" id="ARBA00022679"/>
    </source>
</evidence>
<evidence type="ECO:0000313" key="5">
    <source>
        <dbReference type="Proteomes" id="UP000197446"/>
    </source>
</evidence>
<proteinExistence type="predicted"/>
<keyword evidence="2" id="KW-0012">Acyltransferase</keyword>
<keyword evidence="5" id="KW-1185">Reference proteome</keyword>
<dbReference type="Proteomes" id="UP000197446">
    <property type="component" value="Unassembled WGS sequence"/>
</dbReference>
<dbReference type="OrthoDB" id="5295305at2"/>
<comment type="caution">
    <text evidence="4">The sequence shown here is derived from an EMBL/GenBank/DDBJ whole genome shotgun (WGS) entry which is preliminary data.</text>
</comment>
<dbReference type="PANTHER" id="PTHR43877:SF2">
    <property type="entry name" value="AMINOALKYLPHOSPHONATE N-ACETYLTRANSFERASE-RELATED"/>
    <property type="match status" value="1"/>
</dbReference>
<dbReference type="AlphaFoldDB" id="A0A254N337"/>
<dbReference type="RefSeq" id="WP_088484828.1">
    <property type="nucleotide sequence ID" value="NZ_NISI01000008.1"/>
</dbReference>
<dbReference type="PANTHER" id="PTHR43877">
    <property type="entry name" value="AMINOALKYLPHOSPHONATE N-ACETYLTRANSFERASE-RELATED-RELATED"/>
    <property type="match status" value="1"/>
</dbReference>
<dbReference type="PROSITE" id="PS51186">
    <property type="entry name" value="GNAT"/>
    <property type="match status" value="1"/>
</dbReference>
<keyword evidence="1 4" id="KW-0808">Transferase</keyword>
<feature type="domain" description="N-acetyltransferase" evidence="3">
    <location>
        <begin position="7"/>
        <end position="156"/>
    </location>
</feature>
<protein>
    <submittedName>
        <fullName evidence="4">GNAT family N-acetyltransferase</fullName>
    </submittedName>
</protein>
<dbReference type="InterPro" id="IPR050832">
    <property type="entry name" value="Bact_Acetyltransf"/>
</dbReference>
<dbReference type="CDD" id="cd04301">
    <property type="entry name" value="NAT_SF"/>
    <property type="match status" value="1"/>
</dbReference>